<protein>
    <submittedName>
        <fullName evidence="1">Uncharacterized protein</fullName>
    </submittedName>
</protein>
<evidence type="ECO:0000313" key="2">
    <source>
        <dbReference type="Proteomes" id="UP000309997"/>
    </source>
</evidence>
<reference evidence="1 2" key="1">
    <citation type="journal article" date="2024" name="Plant Biotechnol. J.">
        <title>Genome and CRISPR/Cas9 system of a widespread forest tree (Populus alba) in the world.</title>
        <authorList>
            <person name="Liu Y.J."/>
            <person name="Jiang P.F."/>
            <person name="Han X.M."/>
            <person name="Li X.Y."/>
            <person name="Wang H.M."/>
            <person name="Wang Y.J."/>
            <person name="Wang X.X."/>
            <person name="Zeng Q.Y."/>
        </authorList>
    </citation>
    <scope>NUCLEOTIDE SEQUENCE [LARGE SCALE GENOMIC DNA]</scope>
    <source>
        <strain evidence="2">cv. PAL-ZL1</strain>
    </source>
</reference>
<evidence type="ECO:0000313" key="1">
    <source>
        <dbReference type="EMBL" id="KAL3610852.1"/>
    </source>
</evidence>
<keyword evidence="2" id="KW-1185">Reference proteome</keyword>
<organism evidence="1 2">
    <name type="scientific">Populus alba</name>
    <name type="common">White poplar</name>
    <dbReference type="NCBI Taxonomy" id="43335"/>
    <lineage>
        <taxon>Eukaryota</taxon>
        <taxon>Viridiplantae</taxon>
        <taxon>Streptophyta</taxon>
        <taxon>Embryophyta</taxon>
        <taxon>Tracheophyta</taxon>
        <taxon>Spermatophyta</taxon>
        <taxon>Magnoliopsida</taxon>
        <taxon>eudicotyledons</taxon>
        <taxon>Gunneridae</taxon>
        <taxon>Pentapetalae</taxon>
        <taxon>rosids</taxon>
        <taxon>fabids</taxon>
        <taxon>Malpighiales</taxon>
        <taxon>Salicaceae</taxon>
        <taxon>Saliceae</taxon>
        <taxon>Populus</taxon>
    </lineage>
</organism>
<sequence>MQRHCSVSSSNQNAMENSNLVFEISFHLGTSLKSKRNVVPPDLLGSPANWRILRRNITKFIGQRKLKKFSLKQSEWSLLLIPITYVTFSTLAVPCKIPLVFHSLDTPNTIYMEDGDFDLAAEEEKGCGSYLKKERLLFNLTEHVKCNGLQLEDKFYLQVKDLSRRHSYQDASAIGSSSRDRVVSPPHYMLFRFIDDLLSILTSEK</sequence>
<comment type="caution">
    <text evidence="1">The sequence shown here is derived from an EMBL/GenBank/DDBJ whole genome shotgun (WGS) entry which is preliminary data.</text>
</comment>
<gene>
    <name evidence="1" type="ORF">D5086_001872</name>
</gene>
<dbReference type="EMBL" id="RCHU02000001">
    <property type="protein sequence ID" value="KAL3610852.1"/>
    <property type="molecule type" value="Genomic_DNA"/>
</dbReference>
<dbReference type="Proteomes" id="UP000309997">
    <property type="component" value="Unassembled WGS sequence"/>
</dbReference>
<accession>A0ACC4D046</accession>
<name>A0ACC4D046_POPAL</name>
<proteinExistence type="predicted"/>